<keyword evidence="2" id="KW-1185">Reference proteome</keyword>
<comment type="caution">
    <text evidence="1">The sequence shown here is derived from an EMBL/GenBank/DDBJ whole genome shotgun (WGS) entry which is preliminary data.</text>
</comment>
<sequence length="86" mass="10046">MGRTKPHSTPLSVPNGPDLNTQSNFLPMFLLLPPKNSAKQSKFSIIFFEKTPFYWAIQRPFCNRVQSEKFSLTESDQWKARHLEFN</sequence>
<dbReference type="EMBL" id="FXUG01000004">
    <property type="protein sequence ID" value="SMP54121.1"/>
    <property type="molecule type" value="Genomic_DNA"/>
</dbReference>
<protein>
    <submittedName>
        <fullName evidence="1">Uncharacterized protein</fullName>
    </submittedName>
</protein>
<dbReference type="Proteomes" id="UP001158067">
    <property type="component" value="Unassembled WGS sequence"/>
</dbReference>
<organism evidence="1 2">
    <name type="scientific">Neorhodopirellula lusitana</name>
    <dbReference type="NCBI Taxonomy" id="445327"/>
    <lineage>
        <taxon>Bacteria</taxon>
        <taxon>Pseudomonadati</taxon>
        <taxon>Planctomycetota</taxon>
        <taxon>Planctomycetia</taxon>
        <taxon>Pirellulales</taxon>
        <taxon>Pirellulaceae</taxon>
        <taxon>Neorhodopirellula</taxon>
    </lineage>
</organism>
<reference evidence="1 2" key="1">
    <citation type="submission" date="2017-05" db="EMBL/GenBank/DDBJ databases">
        <authorList>
            <person name="Varghese N."/>
            <person name="Submissions S."/>
        </authorList>
    </citation>
    <scope>NUCLEOTIDE SEQUENCE [LARGE SCALE GENOMIC DNA]</scope>
    <source>
        <strain evidence="1 2">DSM 25457</strain>
    </source>
</reference>
<accession>A0ABY1PZG1</accession>
<evidence type="ECO:0000313" key="2">
    <source>
        <dbReference type="Proteomes" id="UP001158067"/>
    </source>
</evidence>
<proteinExistence type="predicted"/>
<evidence type="ECO:0000313" key="1">
    <source>
        <dbReference type="EMBL" id="SMP54121.1"/>
    </source>
</evidence>
<gene>
    <name evidence="1" type="ORF">SAMN06265222_104208</name>
</gene>
<name>A0ABY1PZG1_9BACT</name>